<evidence type="ECO:0000256" key="4">
    <source>
        <dbReference type="ARBA" id="ARBA00022989"/>
    </source>
</evidence>
<evidence type="ECO:0000256" key="7">
    <source>
        <dbReference type="SAM" id="Phobius"/>
    </source>
</evidence>
<dbReference type="CDD" id="cd01949">
    <property type="entry name" value="GGDEF"/>
    <property type="match status" value="1"/>
</dbReference>
<dbReference type="InterPro" id="IPR000160">
    <property type="entry name" value="GGDEF_dom"/>
</dbReference>
<organism evidence="10 11">
    <name type="scientific">Vibrio hippocampi</name>
    <dbReference type="NCBI Taxonomy" id="654686"/>
    <lineage>
        <taxon>Bacteria</taxon>
        <taxon>Pseudomonadati</taxon>
        <taxon>Pseudomonadota</taxon>
        <taxon>Gammaproteobacteria</taxon>
        <taxon>Vibrionales</taxon>
        <taxon>Vibrionaceae</taxon>
        <taxon>Vibrio</taxon>
    </lineage>
</organism>
<dbReference type="Pfam" id="PF00990">
    <property type="entry name" value="GGDEF"/>
    <property type="match status" value="1"/>
</dbReference>
<evidence type="ECO:0000259" key="8">
    <source>
        <dbReference type="PROSITE" id="PS50839"/>
    </source>
</evidence>
<dbReference type="PANTHER" id="PTHR45138:SF9">
    <property type="entry name" value="DIGUANYLATE CYCLASE DGCM-RELATED"/>
    <property type="match status" value="1"/>
</dbReference>
<dbReference type="InterPro" id="IPR042240">
    <property type="entry name" value="CHASE_sf"/>
</dbReference>
<dbReference type="PANTHER" id="PTHR45138">
    <property type="entry name" value="REGULATORY COMPONENTS OF SENSORY TRANSDUCTION SYSTEM"/>
    <property type="match status" value="1"/>
</dbReference>
<dbReference type="EMBL" id="CAKLCM010000002">
    <property type="protein sequence ID" value="CAH0525927.1"/>
    <property type="molecule type" value="Genomic_DNA"/>
</dbReference>
<dbReference type="Pfam" id="PF03924">
    <property type="entry name" value="CHASE"/>
    <property type="match status" value="1"/>
</dbReference>
<dbReference type="InterPro" id="IPR006189">
    <property type="entry name" value="CHASE_dom"/>
</dbReference>
<accession>A0ABM8ZHW4</accession>
<gene>
    <name evidence="10" type="ORF">VHP8226_01409</name>
</gene>
<evidence type="ECO:0000256" key="6">
    <source>
        <dbReference type="ARBA" id="ARBA00034247"/>
    </source>
</evidence>
<comment type="subcellular location">
    <subcellularLocation>
        <location evidence="1">Membrane</location>
    </subcellularLocation>
</comment>
<dbReference type="Gene3D" id="3.30.70.270">
    <property type="match status" value="1"/>
</dbReference>
<reference evidence="10" key="1">
    <citation type="submission" date="2021-12" db="EMBL/GenBank/DDBJ databases">
        <authorList>
            <person name="Rodrigo-Torres L."/>
            <person name="Arahal R. D."/>
            <person name="Lucena T."/>
        </authorList>
    </citation>
    <scope>NUCLEOTIDE SEQUENCE</scope>
    <source>
        <strain evidence="10">CECT 8226</strain>
    </source>
</reference>
<dbReference type="RefSeq" id="WP_237484371.1">
    <property type="nucleotide sequence ID" value="NZ_CAKLCM010000002.1"/>
</dbReference>
<keyword evidence="3 7" id="KW-0812">Transmembrane</keyword>
<dbReference type="EC" id="2.7.7.65" evidence="2"/>
<dbReference type="InterPro" id="IPR050469">
    <property type="entry name" value="Diguanylate_Cyclase"/>
</dbReference>
<evidence type="ECO:0000256" key="5">
    <source>
        <dbReference type="ARBA" id="ARBA00023136"/>
    </source>
</evidence>
<dbReference type="NCBIfam" id="TIGR00254">
    <property type="entry name" value="GGDEF"/>
    <property type="match status" value="1"/>
</dbReference>
<dbReference type="Gene3D" id="3.30.450.350">
    <property type="entry name" value="CHASE domain"/>
    <property type="match status" value="1"/>
</dbReference>
<evidence type="ECO:0000313" key="10">
    <source>
        <dbReference type="EMBL" id="CAH0525927.1"/>
    </source>
</evidence>
<keyword evidence="11" id="KW-1185">Reference proteome</keyword>
<comment type="catalytic activity">
    <reaction evidence="6">
        <text>2 GTP = 3',3'-c-di-GMP + 2 diphosphate</text>
        <dbReference type="Rhea" id="RHEA:24898"/>
        <dbReference type="ChEBI" id="CHEBI:33019"/>
        <dbReference type="ChEBI" id="CHEBI:37565"/>
        <dbReference type="ChEBI" id="CHEBI:58805"/>
        <dbReference type="EC" id="2.7.7.65"/>
    </reaction>
</comment>
<proteinExistence type="predicted"/>
<evidence type="ECO:0000256" key="2">
    <source>
        <dbReference type="ARBA" id="ARBA00012528"/>
    </source>
</evidence>
<evidence type="ECO:0000256" key="3">
    <source>
        <dbReference type="ARBA" id="ARBA00022692"/>
    </source>
</evidence>
<feature type="domain" description="GGDEF" evidence="9">
    <location>
        <begin position="382"/>
        <end position="511"/>
    </location>
</feature>
<name>A0ABM8ZHW4_9VIBR</name>
<keyword evidence="5 7" id="KW-0472">Membrane</keyword>
<dbReference type="InterPro" id="IPR043128">
    <property type="entry name" value="Rev_trsase/Diguanyl_cyclase"/>
</dbReference>
<dbReference type="SUPFAM" id="SSF55073">
    <property type="entry name" value="Nucleotide cyclase"/>
    <property type="match status" value="1"/>
</dbReference>
<comment type="caution">
    <text evidence="10">The sequence shown here is derived from an EMBL/GenBank/DDBJ whole genome shotgun (WGS) entry which is preliminary data.</text>
</comment>
<sequence length="511" mass="58181">MVTRVNLEDRGVKRYSLTVFVCGIMFTVLILHLVSIGQKQTTQNNVEFFIDRQVESLETLVNNDISFIGAGASFFQATNPPAWVHFSTFAQPLIANSKSLVAMQWMKTVYPEQITDYVAKMRTRFPGYSIKTMPEFGVIKQGYVGDGNKAIYLISDTFPINKANVETLGFYPSNPKITQLIDAAKSTGLPAISGRTVLLQDRAVEGQPQRGFLAFYPVFKSGSQTLQGVVVGAIRSTVYFDNMVTHTSWGQDIGVRVLDIALSDPSNTILYQNSHWDSNQGQVTEVTMKFYNHDWTLQFKQDHRMSDSDIFLLACIAFSGVVISLLLAYVVQLMLREQYRLAMLVSRRTRDLQYLVDRDPLTEVYNRRAFNRLAEYQIERHQCFSLVIVDIDNFKTINDQYGHVTGDAILRKVACFMRGYVSDKDTVFRLGGDEFAIISERHDYLTLGHYLSNLCRQIEHLEWPDIDHDFSCTLSIGAAIYRGEQLEQLLNRADEQLYFSKEQGRNRASVV</sequence>
<dbReference type="PROSITE" id="PS50839">
    <property type="entry name" value="CHASE"/>
    <property type="match status" value="1"/>
</dbReference>
<dbReference type="SMART" id="SM01079">
    <property type="entry name" value="CHASE"/>
    <property type="match status" value="1"/>
</dbReference>
<dbReference type="InterPro" id="IPR029787">
    <property type="entry name" value="Nucleotide_cyclase"/>
</dbReference>
<feature type="domain" description="CHASE" evidence="8">
    <location>
        <begin position="152"/>
        <end position="298"/>
    </location>
</feature>
<dbReference type="PROSITE" id="PS50887">
    <property type="entry name" value="GGDEF"/>
    <property type="match status" value="1"/>
</dbReference>
<feature type="transmembrane region" description="Helical" evidence="7">
    <location>
        <begin position="15"/>
        <end position="34"/>
    </location>
</feature>
<dbReference type="SMART" id="SM00267">
    <property type="entry name" value="GGDEF"/>
    <property type="match status" value="1"/>
</dbReference>
<protein>
    <recommendedName>
        <fullName evidence="2">diguanylate cyclase</fullName>
        <ecNumber evidence="2">2.7.7.65</ecNumber>
    </recommendedName>
</protein>
<evidence type="ECO:0000256" key="1">
    <source>
        <dbReference type="ARBA" id="ARBA00004370"/>
    </source>
</evidence>
<evidence type="ECO:0000313" key="11">
    <source>
        <dbReference type="Proteomes" id="UP000838160"/>
    </source>
</evidence>
<evidence type="ECO:0000259" key="9">
    <source>
        <dbReference type="PROSITE" id="PS50887"/>
    </source>
</evidence>
<dbReference type="Proteomes" id="UP000838160">
    <property type="component" value="Unassembled WGS sequence"/>
</dbReference>
<feature type="transmembrane region" description="Helical" evidence="7">
    <location>
        <begin position="310"/>
        <end position="331"/>
    </location>
</feature>
<keyword evidence="4 7" id="KW-1133">Transmembrane helix</keyword>